<protein>
    <submittedName>
        <fullName evidence="2">Uncharacterized protein</fullName>
    </submittedName>
</protein>
<reference evidence="2 3" key="1">
    <citation type="journal article" date="2018" name="Nat. Ecol. Evol.">
        <title>Pezizomycetes genomes reveal the molecular basis of ectomycorrhizal truffle lifestyle.</title>
        <authorList>
            <person name="Murat C."/>
            <person name="Payen T."/>
            <person name="Noel B."/>
            <person name="Kuo A."/>
            <person name="Morin E."/>
            <person name="Chen J."/>
            <person name="Kohler A."/>
            <person name="Krizsan K."/>
            <person name="Balestrini R."/>
            <person name="Da Silva C."/>
            <person name="Montanini B."/>
            <person name="Hainaut M."/>
            <person name="Levati E."/>
            <person name="Barry K.W."/>
            <person name="Belfiori B."/>
            <person name="Cichocki N."/>
            <person name="Clum A."/>
            <person name="Dockter R.B."/>
            <person name="Fauchery L."/>
            <person name="Guy J."/>
            <person name="Iotti M."/>
            <person name="Le Tacon F."/>
            <person name="Lindquist E.A."/>
            <person name="Lipzen A."/>
            <person name="Malagnac F."/>
            <person name="Mello A."/>
            <person name="Molinier V."/>
            <person name="Miyauchi S."/>
            <person name="Poulain J."/>
            <person name="Riccioni C."/>
            <person name="Rubini A."/>
            <person name="Sitrit Y."/>
            <person name="Splivallo R."/>
            <person name="Traeger S."/>
            <person name="Wang M."/>
            <person name="Zifcakova L."/>
            <person name="Wipf D."/>
            <person name="Zambonelli A."/>
            <person name="Paolocci F."/>
            <person name="Nowrousian M."/>
            <person name="Ottonello S."/>
            <person name="Baldrian P."/>
            <person name="Spatafora J.W."/>
            <person name="Henrissat B."/>
            <person name="Nagy L.G."/>
            <person name="Aury J.M."/>
            <person name="Wincker P."/>
            <person name="Grigoriev I.V."/>
            <person name="Bonfante P."/>
            <person name="Martin F.M."/>
        </authorList>
    </citation>
    <scope>NUCLEOTIDE SEQUENCE [LARGE SCALE GENOMIC DNA]</scope>
    <source>
        <strain evidence="2 3">ATCC MYA-4762</strain>
    </source>
</reference>
<name>A0A3N4LJB5_9PEZI</name>
<dbReference type="Proteomes" id="UP000267821">
    <property type="component" value="Unassembled WGS sequence"/>
</dbReference>
<proteinExistence type="predicted"/>
<dbReference type="OrthoDB" id="5379502at2759"/>
<feature type="compositionally biased region" description="Polar residues" evidence="1">
    <location>
        <begin position="30"/>
        <end position="39"/>
    </location>
</feature>
<evidence type="ECO:0000313" key="3">
    <source>
        <dbReference type="Proteomes" id="UP000267821"/>
    </source>
</evidence>
<sequence>MSRPDEYFHRQRDHFPTLTPPHSAERPLHSLNSPALSSPSEEKPRILFRSVDRNKNLAGNKISTARCRDDQMPSPPHSATLNALPETLTETLPAAIPTRPKLFSLFSADGMPPHPGGPWTPIQRYHLEKLLAHGCVINTEENARGVEQVWLKISPEEGGGYGFGLTKESVMRYVMHQSGRFNSQTARRRRGRQMKWMRWVLENRRAATKGDFGAGSGRGNGHGSGLEIPVKDSRDDNSILAAAEAPCLSRSTDSLPLTSHWSPPFEPQSLEKYEERPWWQENKLNNSPLRPAMSVLSTTPTPGVQEVLEAIRAVTAKEVRATGNPEANFPSDPLTLQSNEPVLNEVSSLTALGINTYPQGLSIVSSHPMGLPLPSTATAHQSRALSREITHPQFTTTPIPAPATQTPFSCAVTSPSQACPPAQNQVNSRSSTHLHLKIHVTRGQHQALLDQLLDMPGDIMLHNPSLSNGRGDGEQVIFIRVEVPKDYQKFMMMVVRKMPGVREVVVDD</sequence>
<gene>
    <name evidence="2" type="ORF">L211DRAFT_850348</name>
</gene>
<organism evidence="2 3">
    <name type="scientific">Terfezia boudieri ATCC MYA-4762</name>
    <dbReference type="NCBI Taxonomy" id="1051890"/>
    <lineage>
        <taxon>Eukaryota</taxon>
        <taxon>Fungi</taxon>
        <taxon>Dikarya</taxon>
        <taxon>Ascomycota</taxon>
        <taxon>Pezizomycotina</taxon>
        <taxon>Pezizomycetes</taxon>
        <taxon>Pezizales</taxon>
        <taxon>Pezizaceae</taxon>
        <taxon>Terfezia</taxon>
    </lineage>
</organism>
<keyword evidence="3" id="KW-1185">Reference proteome</keyword>
<evidence type="ECO:0000256" key="1">
    <source>
        <dbReference type="SAM" id="MobiDB-lite"/>
    </source>
</evidence>
<evidence type="ECO:0000313" key="2">
    <source>
        <dbReference type="EMBL" id="RPB22940.1"/>
    </source>
</evidence>
<dbReference type="EMBL" id="ML121549">
    <property type="protein sequence ID" value="RPB22940.1"/>
    <property type="molecule type" value="Genomic_DNA"/>
</dbReference>
<dbReference type="InParanoid" id="A0A3N4LJB5"/>
<feature type="compositionally biased region" description="Basic and acidic residues" evidence="1">
    <location>
        <begin position="1"/>
        <end position="15"/>
    </location>
</feature>
<accession>A0A3N4LJB5</accession>
<feature type="region of interest" description="Disordered" evidence="1">
    <location>
        <begin position="1"/>
        <end position="44"/>
    </location>
</feature>
<dbReference type="AlphaFoldDB" id="A0A3N4LJB5"/>